<dbReference type="InterPro" id="IPR027267">
    <property type="entry name" value="AH/BAR_dom_sf"/>
</dbReference>
<feature type="compositionally biased region" description="Polar residues" evidence="2">
    <location>
        <begin position="210"/>
        <end position="227"/>
    </location>
</feature>
<evidence type="ECO:0000259" key="3">
    <source>
        <dbReference type="PROSITE" id="PS50238"/>
    </source>
</evidence>
<evidence type="ECO:0000256" key="2">
    <source>
        <dbReference type="SAM" id="MobiDB-lite"/>
    </source>
</evidence>
<feature type="region of interest" description="Disordered" evidence="2">
    <location>
        <begin position="578"/>
        <end position="736"/>
    </location>
</feature>
<evidence type="ECO:0000256" key="1">
    <source>
        <dbReference type="ARBA" id="ARBA00022468"/>
    </source>
</evidence>
<dbReference type="InterPro" id="IPR050729">
    <property type="entry name" value="Rho-GAP"/>
</dbReference>
<feature type="compositionally biased region" description="Polar residues" evidence="2">
    <location>
        <begin position="671"/>
        <end position="697"/>
    </location>
</feature>
<dbReference type="InterPro" id="IPR001060">
    <property type="entry name" value="FCH_dom"/>
</dbReference>
<feature type="domain" description="Rho-GAP" evidence="3">
    <location>
        <begin position="379"/>
        <end position="573"/>
    </location>
</feature>
<dbReference type="Pfam" id="PF00611">
    <property type="entry name" value="FCH"/>
    <property type="match status" value="1"/>
</dbReference>
<dbReference type="SUPFAM" id="SSF48350">
    <property type="entry name" value="GTPase activation domain, GAP"/>
    <property type="match status" value="1"/>
</dbReference>
<proteinExistence type="predicted"/>
<dbReference type="Proteomes" id="UP000284842">
    <property type="component" value="Unassembled WGS sequence"/>
</dbReference>
<dbReference type="InParanoid" id="A0A409VA57"/>
<evidence type="ECO:0000313" key="5">
    <source>
        <dbReference type="Proteomes" id="UP000284842"/>
    </source>
</evidence>
<sequence length="736" mass="81609">MDQPPQSSRSSLSENPSLTQGPIPLFDIHLRYINDSYLNFFQERKKIEETYVESLRKLHRKIKSADALLDDKGDLSTIRSVWSEVVENVDREAQARQALCATLTSDVIVPLTTLKDTQERTRKRIKEDLKDSSAAYNEYAETMLPKLKSRYAKKYSEVEEQKRSTANAIPTSPPLTSSSSDHGPKPSLSNSTRPTVTAPQPLRALDRRPSTSGPTGRNRSPSSSGKKQFTQLIGFLDKGGSVKDTLAGRENQALRTVRAKREADEADKEYRKGVHWLETLRLRRTKILESGFKACSTGYSPTDALKRILEKYTDNMMATCTTQSQLSSHMRSILGKISPEKDVARLKTYIPRTLASAIPDPILYEHGTVGECNDLIFGFSLVDYATAKGLPEFTVPKIIRICIEEIDRRGLESEGIYRVSGRHAVVHKLQHEIEKDEDSFHFSLKDDIYAVASLLKLYLRELPEPVFRFSLQDRIQHTEDREEHISNKFMLLRSKIRRLPPVHQATLKALLEHLARVVGKSDKNKMDAKNVAIVFGSVIFGEDEMPKGGDLLSVQTTKDTLMEDLILNCHILYVHEPPPSSPPLPPTPAGEPVPQISYGSKSTKISTVPPPPATTTPSQDFTPPLPARPQNSIHPSSRNVVSPSSPNSPPRGRVWSGNSLNIVPSTPPADESSNYSPIDSIYESTTEGDQTSVNLQSPGDPISPTASVGQSPALPPLPSLPEQSSPVTSHVPDITK</sequence>
<comment type="caution">
    <text evidence="4">The sequence shown here is derived from an EMBL/GenBank/DDBJ whole genome shotgun (WGS) entry which is preliminary data.</text>
</comment>
<name>A0A409VA57_9AGAR</name>
<dbReference type="SMART" id="SM00324">
    <property type="entry name" value="RhoGAP"/>
    <property type="match status" value="1"/>
</dbReference>
<keyword evidence="1" id="KW-0343">GTPase activation</keyword>
<organism evidence="4 5">
    <name type="scientific">Panaeolus cyanescens</name>
    <dbReference type="NCBI Taxonomy" id="181874"/>
    <lineage>
        <taxon>Eukaryota</taxon>
        <taxon>Fungi</taxon>
        <taxon>Dikarya</taxon>
        <taxon>Basidiomycota</taxon>
        <taxon>Agaricomycotina</taxon>
        <taxon>Agaricomycetes</taxon>
        <taxon>Agaricomycetidae</taxon>
        <taxon>Agaricales</taxon>
        <taxon>Agaricineae</taxon>
        <taxon>Galeropsidaceae</taxon>
        <taxon>Panaeolus</taxon>
    </lineage>
</organism>
<evidence type="ECO:0000313" key="4">
    <source>
        <dbReference type="EMBL" id="PPQ63698.1"/>
    </source>
</evidence>
<feature type="compositionally biased region" description="Pro residues" evidence="2">
    <location>
        <begin position="578"/>
        <end position="591"/>
    </location>
</feature>
<dbReference type="InterPro" id="IPR000198">
    <property type="entry name" value="RhoGAP_dom"/>
</dbReference>
<dbReference type="Pfam" id="PF00620">
    <property type="entry name" value="RhoGAP"/>
    <property type="match status" value="1"/>
</dbReference>
<feature type="compositionally biased region" description="Polar residues" evidence="2">
    <location>
        <begin position="187"/>
        <end position="198"/>
    </location>
</feature>
<dbReference type="GO" id="GO:0005096">
    <property type="term" value="F:GTPase activator activity"/>
    <property type="evidence" value="ECO:0007669"/>
    <property type="project" value="UniProtKB-KW"/>
</dbReference>
<feature type="region of interest" description="Disordered" evidence="2">
    <location>
        <begin position="158"/>
        <end position="227"/>
    </location>
</feature>
<accession>A0A409VA57</accession>
<dbReference type="OrthoDB" id="79452at2759"/>
<dbReference type="AlphaFoldDB" id="A0A409VA57"/>
<reference evidence="4 5" key="1">
    <citation type="journal article" date="2018" name="Evol. Lett.">
        <title>Horizontal gene cluster transfer increased hallucinogenic mushroom diversity.</title>
        <authorList>
            <person name="Reynolds H.T."/>
            <person name="Vijayakumar V."/>
            <person name="Gluck-Thaler E."/>
            <person name="Korotkin H.B."/>
            <person name="Matheny P.B."/>
            <person name="Slot J.C."/>
        </authorList>
    </citation>
    <scope>NUCLEOTIDE SEQUENCE [LARGE SCALE GENOMIC DNA]</scope>
    <source>
        <strain evidence="4 5">2629</strain>
    </source>
</reference>
<dbReference type="Gene3D" id="1.20.1270.60">
    <property type="entry name" value="Arfaptin homology (AH) domain/BAR domain"/>
    <property type="match status" value="1"/>
</dbReference>
<dbReference type="EMBL" id="NHTK01006113">
    <property type="protein sequence ID" value="PPQ63698.1"/>
    <property type="molecule type" value="Genomic_DNA"/>
</dbReference>
<protein>
    <recommendedName>
        <fullName evidence="3">Rho-GAP domain-containing protein</fullName>
    </recommendedName>
</protein>
<dbReference type="PROSITE" id="PS50238">
    <property type="entry name" value="RHOGAP"/>
    <property type="match status" value="1"/>
</dbReference>
<keyword evidence="5" id="KW-1185">Reference proteome</keyword>
<dbReference type="Gene3D" id="1.10.555.10">
    <property type="entry name" value="Rho GTPase activation protein"/>
    <property type="match status" value="1"/>
</dbReference>
<dbReference type="InterPro" id="IPR008936">
    <property type="entry name" value="Rho_GTPase_activation_prot"/>
</dbReference>
<dbReference type="STRING" id="181874.A0A409VA57"/>
<dbReference type="PANTHER" id="PTHR23176">
    <property type="entry name" value="RHO/RAC/CDC GTPASE-ACTIVATING PROTEIN"/>
    <property type="match status" value="1"/>
</dbReference>
<feature type="compositionally biased region" description="Polar residues" evidence="2">
    <location>
        <begin position="597"/>
        <end position="606"/>
    </location>
</feature>
<dbReference type="PANTHER" id="PTHR23176:SF134">
    <property type="entry name" value="RHO-TYPE GTPASE-ACTIVATING PROTEIN"/>
    <property type="match status" value="1"/>
</dbReference>
<feature type="compositionally biased region" description="Low complexity" evidence="2">
    <location>
        <begin position="635"/>
        <end position="645"/>
    </location>
</feature>
<gene>
    <name evidence="4" type="ORF">CVT24_004278</name>
</gene>
<dbReference type="SUPFAM" id="SSF103657">
    <property type="entry name" value="BAR/IMD domain-like"/>
    <property type="match status" value="1"/>
</dbReference>
<dbReference type="GO" id="GO:0005737">
    <property type="term" value="C:cytoplasm"/>
    <property type="evidence" value="ECO:0007669"/>
    <property type="project" value="TreeGrafter"/>
</dbReference>
<dbReference type="GO" id="GO:0007165">
    <property type="term" value="P:signal transduction"/>
    <property type="evidence" value="ECO:0007669"/>
    <property type="project" value="InterPro"/>
</dbReference>